<evidence type="ECO:0000313" key="3">
    <source>
        <dbReference type="Proteomes" id="UP001206128"/>
    </source>
</evidence>
<keyword evidence="3" id="KW-1185">Reference proteome</keyword>
<dbReference type="EMBL" id="JAMTCK010000004">
    <property type="protein sequence ID" value="MCP2164938.1"/>
    <property type="molecule type" value="Genomic_DNA"/>
</dbReference>
<comment type="caution">
    <text evidence="2">The sequence shown here is derived from an EMBL/GenBank/DDBJ whole genome shotgun (WGS) entry which is preliminary data.</text>
</comment>
<organism evidence="2 3">
    <name type="scientific">Goodfellowiella coeruleoviolacea</name>
    <dbReference type="NCBI Taxonomy" id="334858"/>
    <lineage>
        <taxon>Bacteria</taxon>
        <taxon>Bacillati</taxon>
        <taxon>Actinomycetota</taxon>
        <taxon>Actinomycetes</taxon>
        <taxon>Pseudonocardiales</taxon>
        <taxon>Pseudonocardiaceae</taxon>
        <taxon>Goodfellowiella</taxon>
    </lineage>
</organism>
<dbReference type="Proteomes" id="UP001206128">
    <property type="component" value="Unassembled WGS sequence"/>
</dbReference>
<evidence type="ECO:0000256" key="1">
    <source>
        <dbReference type="SAM" id="MobiDB-lite"/>
    </source>
</evidence>
<sequence>MAAEPITVHYATDGDSWQVIVSTGARELITEASSLVSAREQAEDLIAEIRQDTPLARAVHLLDGDPVAFTAAYLRARHGLPAPARPALDEDADLSPDTGAGHRLIGRRQRYDWRTPPDREGW</sequence>
<proteinExistence type="predicted"/>
<reference evidence="2" key="1">
    <citation type="submission" date="2022-06" db="EMBL/GenBank/DDBJ databases">
        <title>Genomic Encyclopedia of Archaeal and Bacterial Type Strains, Phase II (KMG-II): from individual species to whole genera.</title>
        <authorList>
            <person name="Goeker M."/>
        </authorList>
    </citation>
    <scope>NUCLEOTIDE SEQUENCE</scope>
    <source>
        <strain evidence="2">DSM 43935</strain>
    </source>
</reference>
<dbReference type="AlphaFoldDB" id="A0AAE3GF07"/>
<dbReference type="RefSeq" id="WP_253769266.1">
    <property type="nucleotide sequence ID" value="NZ_JAMTCK010000004.1"/>
</dbReference>
<name>A0AAE3GF07_9PSEU</name>
<feature type="region of interest" description="Disordered" evidence="1">
    <location>
        <begin position="84"/>
        <end position="122"/>
    </location>
</feature>
<protein>
    <submittedName>
        <fullName evidence="2">Uncharacterized protein</fullName>
    </submittedName>
</protein>
<gene>
    <name evidence="2" type="ORF">LX83_001787</name>
</gene>
<feature type="compositionally biased region" description="Basic and acidic residues" evidence="1">
    <location>
        <begin position="109"/>
        <end position="122"/>
    </location>
</feature>
<evidence type="ECO:0000313" key="2">
    <source>
        <dbReference type="EMBL" id="MCP2164938.1"/>
    </source>
</evidence>
<accession>A0AAE3GF07</accession>